<dbReference type="EMBL" id="AABBHO010000093">
    <property type="protein sequence ID" value="EAG2998669.1"/>
    <property type="molecule type" value="Genomic_DNA"/>
</dbReference>
<proteinExistence type="predicted"/>
<dbReference type="Gene3D" id="1.20.58.1000">
    <property type="entry name" value="Metal-sensitive repressor, helix protomer"/>
    <property type="match status" value="1"/>
</dbReference>
<evidence type="ECO:0000313" key="1">
    <source>
        <dbReference type="EMBL" id="EAC6549743.1"/>
    </source>
</evidence>
<dbReference type="EMBL" id="AAAJKI010000087">
    <property type="protein sequence ID" value="EAC6549743.1"/>
    <property type="molecule type" value="Genomic_DNA"/>
</dbReference>
<reference evidence="11 12" key="1">
    <citation type="submission" date="2018-06" db="EMBL/GenBank/DDBJ databases">
        <authorList>
            <consortium name="GenomeTrakr: Next Generation Sequencing Network for Food Pathogen Tracability"/>
        </authorList>
    </citation>
    <scope>NUCLEOTIDE SEQUENCE [LARGE SCALE GENOMIC DNA]</scope>
    <source>
        <strain evidence="4 12">10B02965A-1</strain>
        <strain evidence="6 10">CFSAN102901</strain>
        <strain evidence="1 7">FDA00013332</strain>
        <strain evidence="3 11">FDA960927-006-004</strain>
    </source>
</reference>
<gene>
    <name evidence="3" type="ORF">B1N52_15045</name>
    <name evidence="4" type="ORF">B5K54_15400</name>
    <name evidence="5" type="ORF">D7104_15525</name>
    <name evidence="1" type="ORF">DU018_15450</name>
    <name evidence="6" type="ORF">GQG13_15015</name>
    <name evidence="2" type="ORF">KV70_15345</name>
</gene>
<evidence type="ECO:0000313" key="11">
    <source>
        <dbReference type="Proteomes" id="UP000525850"/>
    </source>
</evidence>
<evidence type="ECO:0000313" key="8">
    <source>
        <dbReference type="Proteomes" id="UP000350032"/>
    </source>
</evidence>
<accession>A0A3H2W3Z7</accession>
<organism evidence="3 11">
    <name type="scientific">Listeria monocytogenes</name>
    <dbReference type="NCBI Taxonomy" id="1639"/>
    <lineage>
        <taxon>Bacteria</taxon>
        <taxon>Bacillati</taxon>
        <taxon>Bacillota</taxon>
        <taxon>Bacilli</taxon>
        <taxon>Bacillales</taxon>
        <taxon>Listeriaceae</taxon>
        <taxon>Listeria</taxon>
    </lineage>
</organism>
<evidence type="ECO:0000313" key="4">
    <source>
        <dbReference type="EMBL" id="EAG2998669.1"/>
    </source>
</evidence>
<dbReference type="Proteomes" id="UP000549379">
    <property type="component" value="Unassembled WGS sequence"/>
</dbReference>
<comment type="caution">
    <text evidence="3">The sequence shown here is derived from an EMBL/GenBank/DDBJ whole genome shotgun (WGS) entry which is preliminary data.</text>
</comment>
<dbReference type="EMBL" id="AACJYH010000026">
    <property type="protein sequence ID" value="EAK8899094.1"/>
    <property type="molecule type" value="Genomic_DNA"/>
</dbReference>
<sequence>MGLYEELIKKPNKIEGQAANIKRIINANKYYTHILIQLNSAQSAIQKISQVNLEAQADHSLMHVSDGSDLMREIEMRKRVINIIN</sequence>
<dbReference type="GO" id="GO:0045892">
    <property type="term" value="P:negative regulation of DNA-templated transcription"/>
    <property type="evidence" value="ECO:0007669"/>
    <property type="project" value="UniProtKB-ARBA"/>
</dbReference>
<evidence type="ECO:0000313" key="2">
    <source>
        <dbReference type="EMBL" id="EAC9041578.1"/>
    </source>
</evidence>
<dbReference type="EMBL" id="AAAKQF010000018">
    <property type="protein sequence ID" value="EAC9041578.1"/>
    <property type="molecule type" value="Genomic_DNA"/>
</dbReference>
<dbReference type="RefSeq" id="WP_077915059.1">
    <property type="nucleotide sequence ID" value="NZ_CWLL01000037.1"/>
</dbReference>
<evidence type="ECO:0000313" key="7">
    <source>
        <dbReference type="Proteomes" id="UP000331186"/>
    </source>
</evidence>
<evidence type="ECO:0000313" key="3">
    <source>
        <dbReference type="EMBL" id="EAG2516456.1"/>
    </source>
</evidence>
<dbReference type="Proteomes" id="UP000525850">
    <property type="component" value="Unassembled WGS sequence"/>
</dbReference>
<dbReference type="InterPro" id="IPR003735">
    <property type="entry name" value="Metal_Tscrpt_repr"/>
</dbReference>
<reference evidence="2 9" key="2">
    <citation type="submission" date="2018-06" db="EMBL/GenBank/DDBJ databases">
        <authorList>
            <consortium name="PulseNet: The National Subtyping Network for Foodborne Disease Surveillance"/>
            <person name="Tarr C.L."/>
            <person name="Trees E."/>
            <person name="Katz L.S."/>
            <person name="Carleton-Romer H.A."/>
            <person name="Stroika S."/>
            <person name="Kucerova Z."/>
            <person name="Roache K.F."/>
            <person name="Sabol A.L."/>
            <person name="Besser J."/>
            <person name="Gerner-Smidt P."/>
        </authorList>
    </citation>
    <scope>NUCLEOTIDE SEQUENCE [LARGE SCALE GENOMIC DNA]</scope>
    <source>
        <strain evidence="2 9">PNUSAL000910</strain>
        <strain evidence="5 8">PNUSAL004402</strain>
    </source>
</reference>
<dbReference type="EMBL" id="AABBAW010000011">
    <property type="protein sequence ID" value="EAG2516456.1"/>
    <property type="molecule type" value="Genomic_DNA"/>
</dbReference>
<dbReference type="EMBL" id="AANCRK010000010">
    <property type="protein sequence ID" value="EDN7716427.1"/>
    <property type="molecule type" value="Genomic_DNA"/>
</dbReference>
<evidence type="ECO:0000313" key="12">
    <source>
        <dbReference type="Proteomes" id="UP000549379"/>
    </source>
</evidence>
<name>A0A3H2W3Z7_LISMN</name>
<evidence type="ECO:0000313" key="6">
    <source>
        <dbReference type="EMBL" id="EDN7716427.1"/>
    </source>
</evidence>
<dbReference type="Proteomes" id="UP000455569">
    <property type="component" value="Unassembled WGS sequence"/>
</dbReference>
<dbReference type="Proteomes" id="UP000354255">
    <property type="component" value="Unassembled WGS sequence"/>
</dbReference>
<evidence type="ECO:0000313" key="5">
    <source>
        <dbReference type="EMBL" id="EAK8899094.1"/>
    </source>
</evidence>
<evidence type="ECO:0000313" key="10">
    <source>
        <dbReference type="Proteomes" id="UP000455569"/>
    </source>
</evidence>
<dbReference type="GO" id="GO:0046872">
    <property type="term" value="F:metal ion binding"/>
    <property type="evidence" value="ECO:0007669"/>
    <property type="project" value="InterPro"/>
</dbReference>
<dbReference type="InterPro" id="IPR038390">
    <property type="entry name" value="Metal_Tscrpt_repr_sf"/>
</dbReference>
<dbReference type="Pfam" id="PF02583">
    <property type="entry name" value="Trns_repr_metal"/>
    <property type="match status" value="1"/>
</dbReference>
<evidence type="ECO:0000313" key="9">
    <source>
        <dbReference type="Proteomes" id="UP000354255"/>
    </source>
</evidence>
<dbReference type="Proteomes" id="UP000331186">
    <property type="component" value="Unassembled WGS sequence"/>
</dbReference>
<dbReference type="GO" id="GO:0003677">
    <property type="term" value="F:DNA binding"/>
    <property type="evidence" value="ECO:0007669"/>
    <property type="project" value="InterPro"/>
</dbReference>
<dbReference type="Proteomes" id="UP000350032">
    <property type="component" value="Unassembled WGS sequence"/>
</dbReference>
<protein>
    <submittedName>
        <fullName evidence="3">Metal-sensing transcriptional repressor</fullName>
    </submittedName>
    <submittedName>
        <fullName evidence="2">Transcriptional regulator</fullName>
    </submittedName>
</protein>
<dbReference type="AlphaFoldDB" id="A0A3H2W3Z7"/>